<dbReference type="PANTHER" id="PTHR48153:SF2">
    <property type="entry name" value="UFM1-SPECIFIC PROTEASE 2"/>
    <property type="match status" value="1"/>
</dbReference>
<keyword evidence="12" id="KW-1185">Reference proteome</keyword>
<organism evidence="11 12">
    <name type="scientific">Vespula pensylvanica</name>
    <name type="common">Western yellow jacket</name>
    <name type="synonym">Wasp</name>
    <dbReference type="NCBI Taxonomy" id="30213"/>
    <lineage>
        <taxon>Eukaryota</taxon>
        <taxon>Metazoa</taxon>
        <taxon>Ecdysozoa</taxon>
        <taxon>Arthropoda</taxon>
        <taxon>Hexapoda</taxon>
        <taxon>Insecta</taxon>
        <taxon>Pterygota</taxon>
        <taxon>Neoptera</taxon>
        <taxon>Endopterygota</taxon>
        <taxon>Hymenoptera</taxon>
        <taxon>Apocrita</taxon>
        <taxon>Aculeata</taxon>
        <taxon>Vespoidea</taxon>
        <taxon>Vespidae</taxon>
        <taxon>Vespinae</taxon>
        <taxon>Vespula</taxon>
    </lineage>
</organism>
<keyword evidence="3" id="KW-0833">Ubl conjugation pathway</keyword>
<dbReference type="Pfam" id="PF20908">
    <property type="entry name" value="UfSP2_N"/>
    <property type="match status" value="1"/>
</dbReference>
<dbReference type="Gene3D" id="3.90.70.130">
    <property type="match status" value="1"/>
</dbReference>
<dbReference type="InterPro" id="IPR049387">
    <property type="entry name" value="UFSP2-like_2nd"/>
</dbReference>
<name>A0A834UE96_VESPE</name>
<feature type="domain" description="UFSP2 second" evidence="9">
    <location>
        <begin position="203"/>
        <end position="350"/>
    </location>
</feature>
<evidence type="ECO:0000313" key="12">
    <source>
        <dbReference type="Proteomes" id="UP000600918"/>
    </source>
</evidence>
<dbReference type="FunFam" id="3.90.70.130:FF:000001">
    <property type="entry name" value="Probable Ufm1-specific protease 2"/>
    <property type="match status" value="1"/>
</dbReference>
<dbReference type="GO" id="GO:0005634">
    <property type="term" value="C:nucleus"/>
    <property type="evidence" value="ECO:0007669"/>
    <property type="project" value="TreeGrafter"/>
</dbReference>
<dbReference type="Pfam" id="PF26560">
    <property type="entry name" value="UFSP2_MPN_insect"/>
    <property type="match status" value="1"/>
</dbReference>
<dbReference type="AlphaFoldDB" id="A0A834UE96"/>
<evidence type="ECO:0000259" key="10">
    <source>
        <dbReference type="Pfam" id="PF26560"/>
    </source>
</evidence>
<accession>A0A834UE96</accession>
<evidence type="ECO:0000256" key="4">
    <source>
        <dbReference type="ARBA" id="ARBA00022801"/>
    </source>
</evidence>
<evidence type="ECO:0000256" key="3">
    <source>
        <dbReference type="ARBA" id="ARBA00022786"/>
    </source>
</evidence>
<evidence type="ECO:0000259" key="8">
    <source>
        <dbReference type="Pfam" id="PF07910"/>
    </source>
</evidence>
<evidence type="ECO:0000256" key="5">
    <source>
        <dbReference type="ARBA" id="ARBA00022807"/>
    </source>
</evidence>
<evidence type="ECO:0000256" key="1">
    <source>
        <dbReference type="ARBA" id="ARBA00008552"/>
    </source>
</evidence>
<evidence type="ECO:0000256" key="6">
    <source>
        <dbReference type="ARBA" id="ARBA00057559"/>
    </source>
</evidence>
<comment type="function">
    <text evidence="6">Thiol protease which recognizes and hydrolyzes the peptide bond at the C-terminal Gly of UFM1, a ubiquitin-like modifier protein bound to a number of target proteins. Does not hydrolyze SUMO1 or ISG15 ubiquitin-like proteins.</text>
</comment>
<keyword evidence="5" id="KW-0788">Thiol protease</keyword>
<evidence type="ECO:0000259" key="9">
    <source>
        <dbReference type="Pfam" id="PF20908"/>
    </source>
</evidence>
<keyword evidence="4" id="KW-0378">Hydrolase</keyword>
<gene>
    <name evidence="11" type="ORF">H0235_002372</name>
</gene>
<dbReference type="EMBL" id="JACSDY010000002">
    <property type="protein sequence ID" value="KAF7434181.1"/>
    <property type="molecule type" value="Genomic_DNA"/>
</dbReference>
<dbReference type="SUPFAM" id="SSF54001">
    <property type="entry name" value="Cysteine proteinases"/>
    <property type="match status" value="1"/>
</dbReference>
<dbReference type="PANTHER" id="PTHR48153">
    <property type="entry name" value="UFM1-SPECIFIC PROTEASE 2"/>
    <property type="match status" value="1"/>
</dbReference>
<dbReference type="InterPro" id="IPR058757">
    <property type="entry name" value="UFSP2_MPN_N"/>
</dbReference>
<keyword evidence="2" id="KW-0645">Protease</keyword>
<dbReference type="GO" id="GO:0006508">
    <property type="term" value="P:proteolysis"/>
    <property type="evidence" value="ECO:0007669"/>
    <property type="project" value="UniProtKB-KW"/>
</dbReference>
<comment type="caution">
    <text evidence="11">The sequence shown here is derived from an EMBL/GenBank/DDBJ whole genome shotgun (WGS) entry which is preliminary data.</text>
</comment>
<comment type="similarity">
    <text evidence="1">Belongs to the peptidase C78 family.</text>
</comment>
<dbReference type="GO" id="GO:0071567">
    <property type="term" value="F:deUFMylase activity"/>
    <property type="evidence" value="ECO:0007669"/>
    <property type="project" value="TreeGrafter"/>
</dbReference>
<feature type="domain" description="UFSP1/2/DUB catalytic" evidence="8">
    <location>
        <begin position="371"/>
        <end position="555"/>
    </location>
</feature>
<dbReference type="Pfam" id="PF07910">
    <property type="entry name" value="Peptidase_C78"/>
    <property type="match status" value="1"/>
</dbReference>
<evidence type="ECO:0000313" key="11">
    <source>
        <dbReference type="EMBL" id="KAF7434181.1"/>
    </source>
</evidence>
<reference evidence="11" key="1">
    <citation type="journal article" date="2020" name="G3 (Bethesda)">
        <title>High-Quality Assemblies for Three Invasive Social Wasps from the &lt;i&gt;Vespula&lt;/i&gt; Genus.</title>
        <authorList>
            <person name="Harrop T.W.R."/>
            <person name="Guhlin J."/>
            <person name="McLaughlin G.M."/>
            <person name="Permina E."/>
            <person name="Stockwell P."/>
            <person name="Gilligan J."/>
            <person name="Le Lec M.F."/>
            <person name="Gruber M.A.M."/>
            <person name="Quinn O."/>
            <person name="Lovegrove M."/>
            <person name="Duncan E.J."/>
            <person name="Remnant E.J."/>
            <person name="Van Eeckhoven J."/>
            <person name="Graham B."/>
            <person name="Knapp R.A."/>
            <person name="Langford K.W."/>
            <person name="Kronenberg Z."/>
            <person name="Press M.O."/>
            <person name="Eacker S.M."/>
            <person name="Wilson-Rankin E.E."/>
            <person name="Purcell J."/>
            <person name="Lester P.J."/>
            <person name="Dearden P.K."/>
        </authorList>
    </citation>
    <scope>NUCLEOTIDE SEQUENCE</scope>
    <source>
        <strain evidence="11">Volc-1</strain>
    </source>
</reference>
<dbReference type="Proteomes" id="UP000600918">
    <property type="component" value="Unassembled WGS sequence"/>
</dbReference>
<dbReference type="InterPro" id="IPR012462">
    <property type="entry name" value="UFSP1/2_DUB_cat"/>
</dbReference>
<sequence>MQPKLQVLSNIIERLKNVTTTGTGHLYGVKHNDTLTIITFNIDNNSDDTFNTLSFVSFLPTNVDPCGILYIEENDENIPETFKNHEIVLKYLLNNTNAEWYYNNGELEKFSSIEIINENKFKEQFAYVRIQLGIPLIGENEKILDTLKKINEHISSGKVAFYFPSKNIYLFNNNDDDDDMENAQLKELFNVLKTNGGSVHNINAIYANALLQISKREPNNACKHAPVLHQTKYTFDSIEYTFNIDRLVLVNHGVTSLELYKALVKSICQYINIVIMFWKSNPSICIDYVIPLEWFYFKPRILGHLLTVPYISGWDDDSMMSCLKQLHTTLALDLTRPYFRRMNSVQFFNDVQNNDVLINPHESIPSITDGKSSIVYGLYSYHHYMQNEFDDNGWGCAYRSLQTIISWYRLQGYTDIPIPSHKEMQKCLVDIGDKPFNFIGSKQWIGSTEVGFILETLLGINIKILCASNGEEVSFLASDLAHHFETQGTPIMIGGGVLAHIILGIHYNESSGEVKFLILDPHYCGSEKINTVINKGWCGWKSKNFWRKDSFYNMCLPQRPIYITSLYLKQNLMLCVFTVQII</sequence>
<dbReference type="InterPro" id="IPR038765">
    <property type="entry name" value="Papain-like_cys_pep_sf"/>
</dbReference>
<proteinExistence type="inferred from homology"/>
<protein>
    <recommendedName>
        <fullName evidence="7">Probable Ufm1-specific protease 2</fullName>
    </recommendedName>
</protein>
<evidence type="ECO:0000256" key="7">
    <source>
        <dbReference type="ARBA" id="ARBA00073264"/>
    </source>
</evidence>
<feature type="domain" description="UFSP2 N-terminal MPN-like" evidence="10">
    <location>
        <begin position="1"/>
        <end position="118"/>
    </location>
</feature>
<dbReference type="GO" id="GO:0005783">
    <property type="term" value="C:endoplasmic reticulum"/>
    <property type="evidence" value="ECO:0007669"/>
    <property type="project" value="TreeGrafter"/>
</dbReference>
<evidence type="ECO:0000256" key="2">
    <source>
        <dbReference type="ARBA" id="ARBA00022670"/>
    </source>
</evidence>